<dbReference type="NCBIfam" id="TIGR03319">
    <property type="entry name" value="RNase_Y"/>
    <property type="match status" value="1"/>
</dbReference>
<proteinExistence type="inferred from homology"/>
<dbReference type="PROSITE" id="PS50084">
    <property type="entry name" value="KH_TYPE_1"/>
    <property type="match status" value="1"/>
</dbReference>
<reference evidence="10 11" key="1">
    <citation type="submission" date="2022-01" db="EMBL/GenBank/DDBJ databases">
        <title>Dethiosulfovibrio faecalis sp. nov., a novel proteolytic, non-sulfur-reducing bacterium isolated from a marine aquaculture solid waste bioreactor.</title>
        <authorList>
            <person name="Grabowski S."/>
            <person name="Apolinario E."/>
            <person name="Schneider N."/>
            <person name="Marshall C.W."/>
            <person name="Sowers K.R."/>
        </authorList>
    </citation>
    <scope>NUCLEOTIDE SEQUENCE [LARGE SCALE GENOMIC DNA]</scope>
    <source>
        <strain evidence="10 11">DSM 12537</strain>
    </source>
</reference>
<comment type="similarity">
    <text evidence="6">Belongs to the RNase Y family.</text>
</comment>
<dbReference type="CDD" id="cd22431">
    <property type="entry name" value="KH-I_RNaseY"/>
    <property type="match status" value="1"/>
</dbReference>
<organism evidence="10 11">
    <name type="scientific">Dethiosulfovibrio marinus</name>
    <dbReference type="NCBI Taxonomy" id="133532"/>
    <lineage>
        <taxon>Bacteria</taxon>
        <taxon>Thermotogati</taxon>
        <taxon>Synergistota</taxon>
        <taxon>Synergistia</taxon>
        <taxon>Synergistales</taxon>
        <taxon>Dethiosulfovibrionaceae</taxon>
        <taxon>Dethiosulfovibrio</taxon>
    </lineage>
</organism>
<dbReference type="SUPFAM" id="SSF54791">
    <property type="entry name" value="Eukaryotic type KH-domain (KH-domain type I)"/>
    <property type="match status" value="1"/>
</dbReference>
<feature type="coiled-coil region" evidence="8">
    <location>
        <begin position="69"/>
        <end position="128"/>
    </location>
</feature>
<keyword evidence="8" id="KW-0175">Coiled coil</keyword>
<evidence type="ECO:0000256" key="4">
    <source>
        <dbReference type="ARBA" id="ARBA00022884"/>
    </source>
</evidence>
<evidence type="ECO:0000256" key="7">
    <source>
        <dbReference type="NCBIfam" id="TIGR03319"/>
    </source>
</evidence>
<evidence type="ECO:0000256" key="1">
    <source>
        <dbReference type="ARBA" id="ARBA00022722"/>
    </source>
</evidence>
<evidence type="ECO:0000313" key="10">
    <source>
        <dbReference type="EMBL" id="MCF4141763.1"/>
    </source>
</evidence>
<gene>
    <name evidence="6 10" type="primary">rny</name>
    <name evidence="10" type="ORF">L2W38_02880</name>
</gene>
<keyword evidence="3 6" id="KW-0378">Hydrolase</keyword>
<keyword evidence="4 6" id="KW-0694">RNA-binding</keyword>
<comment type="function">
    <text evidence="6">Endoribonuclease that initiates mRNA decay.</text>
</comment>
<dbReference type="InterPro" id="IPR004088">
    <property type="entry name" value="KH_dom_type_1"/>
</dbReference>
<comment type="caution">
    <text evidence="10">The sequence shown here is derived from an EMBL/GenBank/DDBJ whole genome shotgun (WGS) entry which is preliminary data.</text>
</comment>
<dbReference type="SUPFAM" id="SSF109604">
    <property type="entry name" value="HD-domain/PDEase-like"/>
    <property type="match status" value="1"/>
</dbReference>
<dbReference type="Proteomes" id="UP001200430">
    <property type="component" value="Unassembled WGS sequence"/>
</dbReference>
<evidence type="ECO:0000259" key="9">
    <source>
        <dbReference type="PROSITE" id="PS51831"/>
    </source>
</evidence>
<keyword evidence="1 6" id="KW-0540">Nuclease</keyword>
<dbReference type="Pfam" id="PF01966">
    <property type="entry name" value="HD"/>
    <property type="match status" value="1"/>
</dbReference>
<evidence type="ECO:0000256" key="6">
    <source>
        <dbReference type="HAMAP-Rule" id="MF_00335"/>
    </source>
</evidence>
<dbReference type="NCBIfam" id="TIGR00277">
    <property type="entry name" value="HDIG"/>
    <property type="match status" value="1"/>
</dbReference>
<dbReference type="PANTHER" id="PTHR12826:SF15">
    <property type="entry name" value="RIBONUCLEASE Y"/>
    <property type="match status" value="1"/>
</dbReference>
<evidence type="ECO:0000256" key="2">
    <source>
        <dbReference type="ARBA" id="ARBA00022759"/>
    </source>
</evidence>
<dbReference type="HAMAP" id="MF_00335">
    <property type="entry name" value="RNase_Y"/>
    <property type="match status" value="1"/>
</dbReference>
<dbReference type="InterPro" id="IPR006674">
    <property type="entry name" value="HD_domain"/>
</dbReference>
<feature type="domain" description="HD" evidence="9">
    <location>
        <begin position="328"/>
        <end position="421"/>
    </location>
</feature>
<dbReference type="InterPro" id="IPR004087">
    <property type="entry name" value="KH_dom"/>
</dbReference>
<dbReference type="InterPro" id="IPR003607">
    <property type="entry name" value="HD/PDEase_dom"/>
</dbReference>
<evidence type="ECO:0000256" key="8">
    <source>
        <dbReference type="SAM" id="Coils"/>
    </source>
</evidence>
<keyword evidence="2 6" id="KW-0255">Endonuclease</keyword>
<dbReference type="SMART" id="SM00322">
    <property type="entry name" value="KH"/>
    <property type="match status" value="1"/>
</dbReference>
<dbReference type="EMBL" id="JAKGUD010000002">
    <property type="protein sequence ID" value="MCF4141763.1"/>
    <property type="molecule type" value="Genomic_DNA"/>
</dbReference>
<dbReference type="InterPro" id="IPR036612">
    <property type="entry name" value="KH_dom_type_1_sf"/>
</dbReference>
<dbReference type="PROSITE" id="PS51831">
    <property type="entry name" value="HD"/>
    <property type="match status" value="1"/>
</dbReference>
<evidence type="ECO:0000256" key="5">
    <source>
        <dbReference type="ARBA" id="ARBA00023136"/>
    </source>
</evidence>
<dbReference type="Pfam" id="PF12072">
    <property type="entry name" value="RNase_Y_N"/>
    <property type="match status" value="1"/>
</dbReference>
<name>A0ABS9EKM1_9BACT</name>
<dbReference type="PANTHER" id="PTHR12826">
    <property type="entry name" value="RIBONUCLEASE Y"/>
    <property type="match status" value="1"/>
</dbReference>
<dbReference type="SMART" id="SM00471">
    <property type="entry name" value="HDc"/>
    <property type="match status" value="1"/>
</dbReference>
<keyword evidence="11" id="KW-1185">Reference proteome</keyword>
<keyword evidence="5" id="KW-0472">Membrane</keyword>
<dbReference type="RefSeq" id="WP_236098460.1">
    <property type="nucleotide sequence ID" value="NZ_JAKGUD010000002.1"/>
</dbReference>
<dbReference type="CDD" id="cd00077">
    <property type="entry name" value="HDc"/>
    <property type="match status" value="1"/>
</dbReference>
<dbReference type="InterPro" id="IPR006675">
    <property type="entry name" value="HDIG_dom"/>
</dbReference>
<dbReference type="Pfam" id="PF00013">
    <property type="entry name" value="KH_1"/>
    <property type="match status" value="1"/>
</dbReference>
<dbReference type="Gene3D" id="3.30.1370.10">
    <property type="entry name" value="K Homology domain, type 1"/>
    <property type="match status" value="1"/>
</dbReference>
<evidence type="ECO:0000256" key="3">
    <source>
        <dbReference type="ARBA" id="ARBA00022801"/>
    </source>
</evidence>
<accession>A0ABS9EKM1</accession>
<dbReference type="Gene3D" id="1.10.3210.10">
    <property type="entry name" value="Hypothetical protein af1432"/>
    <property type="match status" value="1"/>
</dbReference>
<sequence>MESTMILGIAAGLVFGVVGGLLISRSLGGKHLANAQRQADQLLKKAVKDGEHRKREMLSEVKEEIFGMKQETENEIKERRGELQRSERRLEQKEENLERKLDKVGRREEDLKNKLDSVEKRLQDIESLKQDQLVKLEEVAQLNRDEARDILMRDVEEKAQHSLGLLIKDLEEKARREASRKAREVVVTAIQRCAVEYSSDVSVSVVNLPSDEMKGRIIGREGRNIRAFETETGVDLIVDDTPEAVTISCFDPVRREIARLALERLVTDGRIHPARIEELIQKATEEVEESIMEAGDQCLLDLGVKHMHTDLIRLIGSLRYRYSYGQNALRHSMEVAHISGIIAAELGADEELARRAGLLHDIGKAVDHKIEGPHAVIGADLAKRYNESPEIINAIGSHHEDMEVQSIYDVIVAAADAISAARPGARRESLDAYVKRLEKLETLAKSFKGVSKAFAIQAGREVRVMVAPNVSDEGVIAKLAFDIAKKIEEEMKYPGQIKVTAIKEFRSVEYAK</sequence>
<dbReference type="InterPro" id="IPR017705">
    <property type="entry name" value="Ribonuclease_Y"/>
</dbReference>
<evidence type="ECO:0000313" key="11">
    <source>
        <dbReference type="Proteomes" id="UP001200430"/>
    </source>
</evidence>
<protein>
    <recommendedName>
        <fullName evidence="6 7">Ribonuclease Y</fullName>
        <shortName evidence="6">RNase Y</shortName>
        <ecNumber evidence="6 7">3.1.-.-</ecNumber>
    </recommendedName>
</protein>
<dbReference type="InterPro" id="IPR022711">
    <property type="entry name" value="RNase_Y_N"/>
</dbReference>
<dbReference type="EC" id="3.1.-.-" evidence="6 7"/>